<dbReference type="PROSITE" id="PS50016">
    <property type="entry name" value="ZF_PHD_2"/>
    <property type="match status" value="1"/>
</dbReference>
<feature type="domain" description="PHD-type" evidence="12">
    <location>
        <begin position="943"/>
        <end position="993"/>
    </location>
</feature>
<organism evidence="14 15">
    <name type="scientific">Malus domestica</name>
    <name type="common">Apple</name>
    <name type="synonym">Pyrus malus</name>
    <dbReference type="NCBI Taxonomy" id="3750"/>
    <lineage>
        <taxon>Eukaryota</taxon>
        <taxon>Viridiplantae</taxon>
        <taxon>Streptophyta</taxon>
        <taxon>Embryophyta</taxon>
        <taxon>Tracheophyta</taxon>
        <taxon>Spermatophyta</taxon>
        <taxon>Magnoliopsida</taxon>
        <taxon>eudicotyledons</taxon>
        <taxon>Gunneridae</taxon>
        <taxon>Pentapetalae</taxon>
        <taxon>rosids</taxon>
        <taxon>fabids</taxon>
        <taxon>Rosales</taxon>
        <taxon>Rosaceae</taxon>
        <taxon>Amygdaloideae</taxon>
        <taxon>Maleae</taxon>
        <taxon>Malus</taxon>
    </lineage>
</organism>
<evidence type="ECO:0000256" key="7">
    <source>
        <dbReference type="ARBA" id="ARBA00023242"/>
    </source>
</evidence>
<dbReference type="Pfam" id="PF12937">
    <property type="entry name" value="F-box-like"/>
    <property type="match status" value="1"/>
</dbReference>
<dbReference type="Pfam" id="PF00628">
    <property type="entry name" value="PHD"/>
    <property type="match status" value="1"/>
</dbReference>
<keyword evidence="8 10" id="KW-0131">Cell cycle</keyword>
<dbReference type="InterPro" id="IPR001965">
    <property type="entry name" value="Znf_PHD"/>
</dbReference>
<feature type="region of interest" description="Disordered" evidence="11">
    <location>
        <begin position="445"/>
        <end position="476"/>
    </location>
</feature>
<keyword evidence="7 10" id="KW-0539">Nucleus</keyword>
<feature type="domain" description="F-box" evidence="13">
    <location>
        <begin position="1"/>
        <end position="42"/>
    </location>
</feature>
<gene>
    <name evidence="14" type="ORF">DVH24_032014</name>
</gene>
<evidence type="ECO:0000256" key="2">
    <source>
        <dbReference type="ARBA" id="ARBA00009252"/>
    </source>
</evidence>
<dbReference type="GO" id="GO:0003682">
    <property type="term" value="F:chromatin binding"/>
    <property type="evidence" value="ECO:0007669"/>
    <property type="project" value="TreeGrafter"/>
</dbReference>
<dbReference type="InterPro" id="IPR001810">
    <property type="entry name" value="F-box_dom"/>
</dbReference>
<dbReference type="Pfam" id="PF12765">
    <property type="entry name" value="Cohesin_HEAT"/>
    <property type="match status" value="1"/>
</dbReference>
<feature type="compositionally biased region" description="Low complexity" evidence="11">
    <location>
        <begin position="452"/>
        <end position="463"/>
    </location>
</feature>
<dbReference type="InterPro" id="IPR026003">
    <property type="entry name" value="Cohesin_HEAT"/>
</dbReference>
<dbReference type="Gene3D" id="1.25.10.10">
    <property type="entry name" value="Leucine-rich Repeat Variant"/>
    <property type="match status" value="1"/>
</dbReference>
<evidence type="ECO:0000256" key="3">
    <source>
        <dbReference type="ARBA" id="ARBA00022723"/>
    </source>
</evidence>
<comment type="similarity">
    <text evidence="2 10">Belongs to the SCC2/Nipped-B family.</text>
</comment>
<evidence type="ECO:0000256" key="10">
    <source>
        <dbReference type="RuleBase" id="RU364107"/>
    </source>
</evidence>
<dbReference type="InterPro" id="IPR024986">
    <property type="entry name" value="Nipped-B_C"/>
</dbReference>
<dbReference type="InterPro" id="IPR011011">
    <property type="entry name" value="Znf_FYVE_PHD"/>
</dbReference>
<evidence type="ECO:0000259" key="12">
    <source>
        <dbReference type="PROSITE" id="PS50016"/>
    </source>
</evidence>
<dbReference type="SUPFAM" id="SSF81383">
    <property type="entry name" value="F-box domain"/>
    <property type="match status" value="1"/>
</dbReference>
<dbReference type="GO" id="GO:0008270">
    <property type="term" value="F:zinc ion binding"/>
    <property type="evidence" value="ECO:0007669"/>
    <property type="project" value="UniProtKB-KW"/>
</dbReference>
<dbReference type="FunFam" id="1.25.10.10:FF:000697">
    <property type="entry name" value="Sister chromatid cohesion protein"/>
    <property type="match status" value="1"/>
</dbReference>
<dbReference type="GO" id="GO:0061775">
    <property type="term" value="F:cohesin loader activity"/>
    <property type="evidence" value="ECO:0007669"/>
    <property type="project" value="InterPro"/>
</dbReference>
<evidence type="ECO:0000259" key="13">
    <source>
        <dbReference type="PROSITE" id="PS50181"/>
    </source>
</evidence>
<proteinExistence type="inferred from homology"/>
<keyword evidence="4 10" id="KW-0677">Repeat</keyword>
<dbReference type="InterPro" id="IPR019787">
    <property type="entry name" value="Znf_PHD-finger"/>
</dbReference>
<dbReference type="PROSITE" id="PS01359">
    <property type="entry name" value="ZF_PHD_1"/>
    <property type="match status" value="1"/>
</dbReference>
<feature type="region of interest" description="Disordered" evidence="11">
    <location>
        <begin position="2040"/>
        <end position="2090"/>
    </location>
</feature>
<dbReference type="EMBL" id="RDQH01000335">
    <property type="protein sequence ID" value="RXH89657.1"/>
    <property type="molecule type" value="Genomic_DNA"/>
</dbReference>
<keyword evidence="3" id="KW-0479">Metal-binding</keyword>
<dbReference type="Proteomes" id="UP000290289">
    <property type="component" value="Chromosome 9"/>
</dbReference>
<feature type="compositionally biased region" description="Acidic residues" evidence="11">
    <location>
        <begin position="2055"/>
        <end position="2066"/>
    </location>
</feature>
<dbReference type="SUPFAM" id="SSF57903">
    <property type="entry name" value="FYVE/PHD zinc finger"/>
    <property type="match status" value="1"/>
</dbReference>
<dbReference type="SMART" id="SM00249">
    <property type="entry name" value="PHD"/>
    <property type="match status" value="1"/>
</dbReference>
<dbReference type="PROSITE" id="PS50181">
    <property type="entry name" value="FBOX"/>
    <property type="match status" value="1"/>
</dbReference>
<keyword evidence="15" id="KW-1185">Reference proteome</keyword>
<dbReference type="InterPro" id="IPR013083">
    <property type="entry name" value="Znf_RING/FYVE/PHD"/>
</dbReference>
<evidence type="ECO:0000313" key="14">
    <source>
        <dbReference type="EMBL" id="RXH89657.1"/>
    </source>
</evidence>
<dbReference type="PANTHER" id="PTHR21704:SF18">
    <property type="entry name" value="NIPPED-B-LIKE PROTEIN"/>
    <property type="match status" value="1"/>
</dbReference>
<dbReference type="CDD" id="cd15489">
    <property type="entry name" value="PHD_SF"/>
    <property type="match status" value="1"/>
</dbReference>
<evidence type="ECO:0000256" key="9">
    <source>
        <dbReference type="PROSITE-ProRule" id="PRU00146"/>
    </source>
</evidence>
<feature type="compositionally biased region" description="Acidic residues" evidence="11">
    <location>
        <begin position="648"/>
        <end position="657"/>
    </location>
</feature>
<dbReference type="PANTHER" id="PTHR21704">
    <property type="entry name" value="NIPPED-B-LIKE PROTEIN DELANGIN SCC2-RELATED"/>
    <property type="match status" value="1"/>
</dbReference>
<evidence type="ECO:0000256" key="6">
    <source>
        <dbReference type="ARBA" id="ARBA00022833"/>
    </source>
</evidence>
<dbReference type="InterPro" id="IPR036047">
    <property type="entry name" value="F-box-like_dom_sf"/>
</dbReference>
<dbReference type="InterPro" id="IPR033031">
    <property type="entry name" value="Scc2/Nipped-B"/>
</dbReference>
<evidence type="ECO:0000313" key="15">
    <source>
        <dbReference type="Proteomes" id="UP000290289"/>
    </source>
</evidence>
<dbReference type="Gene3D" id="3.30.40.10">
    <property type="entry name" value="Zinc/RING finger domain, C3HC4 (zinc finger)"/>
    <property type="match status" value="1"/>
</dbReference>
<dbReference type="GO" id="GO:0071169">
    <property type="term" value="P:establishment of protein localization to chromatin"/>
    <property type="evidence" value="ECO:0007669"/>
    <property type="project" value="TreeGrafter"/>
</dbReference>
<dbReference type="InterPro" id="IPR019786">
    <property type="entry name" value="Zinc_finger_PHD-type_CS"/>
</dbReference>
<dbReference type="Gene3D" id="1.20.1280.50">
    <property type="match status" value="1"/>
</dbReference>
<feature type="compositionally biased region" description="Basic residues" evidence="11">
    <location>
        <begin position="2040"/>
        <end position="2051"/>
    </location>
</feature>
<dbReference type="Pfam" id="PF12830">
    <property type="entry name" value="Nipped-B_C"/>
    <property type="match status" value="1"/>
</dbReference>
<feature type="region of interest" description="Disordered" evidence="11">
    <location>
        <begin position="642"/>
        <end position="662"/>
    </location>
</feature>
<dbReference type="GO" id="GO:0010468">
    <property type="term" value="P:regulation of gene expression"/>
    <property type="evidence" value="ECO:0007669"/>
    <property type="project" value="InterPro"/>
</dbReference>
<accession>A0A498J4U6</accession>
<keyword evidence="6" id="KW-0862">Zinc</keyword>
<comment type="subcellular location">
    <subcellularLocation>
        <location evidence="1 10">Nucleus</location>
    </subcellularLocation>
</comment>
<dbReference type="GO" id="GO:0140588">
    <property type="term" value="P:chromatin looping"/>
    <property type="evidence" value="ECO:0007669"/>
    <property type="project" value="InterPro"/>
</dbReference>
<dbReference type="GO" id="GO:0034087">
    <property type="term" value="P:establishment of mitotic sister chromatid cohesion"/>
    <property type="evidence" value="ECO:0007669"/>
    <property type="project" value="TreeGrafter"/>
</dbReference>
<evidence type="ECO:0000256" key="5">
    <source>
        <dbReference type="ARBA" id="ARBA00022771"/>
    </source>
</evidence>
<evidence type="ECO:0000256" key="1">
    <source>
        <dbReference type="ARBA" id="ARBA00004123"/>
    </source>
</evidence>
<sequence>MVNEEVLKAVFPLLEGVDLASCMGVCKRWRQIARDDFFWKRLCAKRWPSTCKRPNPPTLTYCKLYQNFYKRHHRRTLLPPRLSFDDLEFFIDIWTEDRFLFSEVVPGPVLQKGTKIPPPGVCDMLRYHLEGTEYRMKLPVEPRFAVPLTQTVSVSVLVERKDSNRVARIIDNSIFDYIDRTASRAMANEYLDFSAVYPFTSGIRAWISLLFMDNGDEGVIDVFGIEMDFMDAANSKEEGSVLVTLCNRNPNSLRNPPLILRNYDPCHSAGSSFSLHALAAPIANSPVEQSMNYPVATSSSSSYSAHGGISLSNTVHSEVAPCLPLPSLPVFCGASEHLRLFDEPSRNSAWLNRPDAAVASRIADLLRETDVSYLNLREDARAIPYGYGEPLKLHDEVLRYNPEAFEYYSPGPIKGQVPVSSTVSDKKPFKPIVPIPKLSQRDYSISNNNQLNDIPPNDISPPSSRKPKSKKKASDTVMSTVGLDSAEIQDATIRSFCELVEDFCGRAEIFSDDREETEWLSMPLSDLRVLANEIMSLRAKKLLHLVPVDTFVRLLRILDHQIHRAEGLTIIEYDQSNSDVVSSIQCALESIHAALAVMAHNQMPKQLYKEEIIERILEFSRHQIMDVMCAYDPSYRALHRPSQNGSLEVEEDEEPDAEFGSASKKRRSIKTVKVQKSSFNRVSAAVNNILQKMCTILGLLKDLLLIERLSDGCILQLVKTSFTTFMVDNIQLLQLKAMGLISAIFYSYTQHRTYVIDELIQLLWKLPVSKRALRAYHLPDEEQRQIQMITALLIQLVHYSANLPESLRQESSGNSILELSVNADYPTKGHEAATEACCHFWTRVLQRFASAKAQEASELKVMMENLVTDLLTTLNLPEYPASAPILENAGLKSKDIAARTMAIDLLGTIAARLKRDSVLCSSDKIWILQELVSDDGVDQTYPRDACSVCLDGRVDKNVFVCQGCQRMFHADCMGVREYEVPNRSWHCQICLCRKQLLVLQSYCKSQCKDEGIKDRSRSGRNTEVAFSITKPEVVQQMLLNYLQDTTSADDGHLFVRWFYLLLWYKDDSKSQQKLMYYLARLKAKEIVRDSGTVFSLLTRDSVKKITLALGQKNSFSRGFDKILHLLLASLMENSPVIRAKALRAVSIIVEADPQVLGDKRVQSAVEGRFCDSAISAREAALELVGRHIASHPDVGLQYFEKVAERIKDTGVSVRKRSIKIIRDMCISNANFSEFTSACIAIISRISDDESSIQDIVCKTFYEFWFEEPAGSQIHFFGDGSSVPLEVTKKTEQIVEMLRRMPSHQPLVTVIKRNLALDFFPQSAKAIGINPVLLASVRNRCELMCKCLLEKILQVEEMNIQEVDRQALPYVLALHAFCVVDPTLCAPASDPSQFVVTLQPYLKSQADNRVVAQLVESIIFIIDAVLPLVRKLPQTVVEELEQDLKNMIVRHSFLTVVHACIKCLCAVSKVAGKGAAIVENLIQVFFKRLDAQAVDNKQQVGRSLFCLGLLIRYGNSLPSNSDRTIDVVSSLSLFKKYLLVDDFVIKVRSLQALGFVLIARPEYMLEKDIGKIVEATFSSSSDVRLRMQALQNMYDYLLDAESKMGTDAASDNVIHCNVEGGNAVSVAAGAGDTNICGGIVQLYWDNMLVRCLDLNEQVRQSAVKIVEVVLRQGLVHPITCVPYLIALETDPLEANSKLAHHLLMQMNEKYPAFFESRLGDGLQMSFSFIQSISSSSEHENKKIQAKASGNAKGKSDNVSLAQARLGVSRIYKLIRANRTSRNKFMSSIVRKFDNTSWTPSVVPFLMYCTEILALLPFTTPDEPLYLVYSINRVVQVRAGALEAKLKALTLHLLQRSAPHGNGIIEDGSAAQPFTRGMASFDLNGTVQQEPVFQPVTNYMSTEWNGIIQQEPADQSVSNQATPFEANMHVTGSNSSGGFSIDDVQKFQADCLAAIAVQLLLKLKRHLKIVYSLNDARCQAFSPGEPLKPGDVLSRQNIPFDLSDTRTNLPTTYQELVQRYQEFKNALREDTIDFSTYTANIKRKRPAPRKGRKSVGGDDEGDDDDEDYSGGARRPSNIGRRGGYGIRSRQRL</sequence>
<comment type="caution">
    <text evidence="14">The sequence shown here is derived from an EMBL/GenBank/DDBJ whole genome shotgun (WGS) entry which is preliminary data.</text>
</comment>
<dbReference type="GO" id="GO:1990414">
    <property type="term" value="P:replication-born double-strand break repair via sister chromatid exchange"/>
    <property type="evidence" value="ECO:0007669"/>
    <property type="project" value="TreeGrafter"/>
</dbReference>
<reference evidence="14 15" key="1">
    <citation type="submission" date="2018-10" db="EMBL/GenBank/DDBJ databases">
        <title>A high-quality apple genome assembly.</title>
        <authorList>
            <person name="Hu J."/>
        </authorList>
    </citation>
    <scope>NUCLEOTIDE SEQUENCE [LARGE SCALE GENOMIC DNA]</scope>
    <source>
        <strain evidence="15">cv. HFTH1</strain>
        <tissue evidence="14">Young leaf</tissue>
    </source>
</reference>
<dbReference type="STRING" id="3750.A0A498J4U6"/>
<dbReference type="GO" id="GO:0090694">
    <property type="term" value="C:Scc2-Scc4 cohesin loading complex"/>
    <property type="evidence" value="ECO:0007669"/>
    <property type="project" value="TreeGrafter"/>
</dbReference>
<dbReference type="InterPro" id="IPR011989">
    <property type="entry name" value="ARM-like"/>
</dbReference>
<keyword evidence="5 9" id="KW-0863">Zinc-finger</keyword>
<dbReference type="CDD" id="cd23958">
    <property type="entry name" value="SCC2"/>
    <property type="match status" value="1"/>
</dbReference>
<evidence type="ECO:0000256" key="8">
    <source>
        <dbReference type="ARBA" id="ARBA00023306"/>
    </source>
</evidence>
<dbReference type="SUPFAM" id="SSF48371">
    <property type="entry name" value="ARM repeat"/>
    <property type="match status" value="1"/>
</dbReference>
<evidence type="ECO:0000256" key="11">
    <source>
        <dbReference type="SAM" id="MobiDB-lite"/>
    </source>
</evidence>
<name>A0A498J4U6_MALDO</name>
<dbReference type="InterPro" id="IPR016024">
    <property type="entry name" value="ARM-type_fold"/>
</dbReference>
<evidence type="ECO:0000256" key="4">
    <source>
        <dbReference type="ARBA" id="ARBA00022737"/>
    </source>
</evidence>
<protein>
    <recommendedName>
        <fullName evidence="10">Sister chromatid cohesion protein</fullName>
    </recommendedName>
</protein>
<dbReference type="SMART" id="SM00256">
    <property type="entry name" value="FBOX"/>
    <property type="match status" value="1"/>
</dbReference>